<feature type="region of interest" description="Disordered" evidence="1">
    <location>
        <begin position="1"/>
        <end position="28"/>
    </location>
</feature>
<dbReference type="Proteomes" id="UP000075573">
    <property type="component" value="Unassembled WGS sequence"/>
</dbReference>
<dbReference type="PATRIC" id="fig|442.7.peg.48"/>
<proteinExistence type="predicted"/>
<dbReference type="RefSeq" id="WP_062497863.1">
    <property type="nucleotide sequence ID" value="NZ_LHZB01000121.1"/>
</dbReference>
<sequence length="70" mass="7449">MAKLTTTRRNSLPKSAFAGPGRSYPVPDKAHAVNAKARATQQFKAGNLTKSAKAKIDAKANKVIRGKKGK</sequence>
<protein>
    <submittedName>
        <fullName evidence="2">Uncharacterized protein</fullName>
    </submittedName>
</protein>
<organism evidence="2 3">
    <name type="scientific">Gluconobacter potus</name>
    <dbReference type="NCBI Taxonomy" id="2724927"/>
    <lineage>
        <taxon>Bacteria</taxon>
        <taxon>Pseudomonadati</taxon>
        <taxon>Pseudomonadota</taxon>
        <taxon>Alphaproteobacteria</taxon>
        <taxon>Acetobacterales</taxon>
        <taxon>Acetobacteraceae</taxon>
        <taxon>Gluconobacter</taxon>
    </lineage>
</organism>
<evidence type="ECO:0000313" key="2">
    <source>
        <dbReference type="EMBL" id="KXU99239.1"/>
    </source>
</evidence>
<dbReference type="EMBL" id="LHZB01000121">
    <property type="protein sequence ID" value="KXU99239.1"/>
    <property type="molecule type" value="Genomic_DNA"/>
</dbReference>
<accession>A0A149QPM1</accession>
<evidence type="ECO:0000313" key="3">
    <source>
        <dbReference type="Proteomes" id="UP000075573"/>
    </source>
</evidence>
<gene>
    <name evidence="2" type="ORF">AD929_15700</name>
</gene>
<dbReference type="AlphaFoldDB" id="A0A149QPM1"/>
<name>A0A149QPM1_9PROT</name>
<reference evidence="2 3" key="1">
    <citation type="submission" date="2015-06" db="EMBL/GenBank/DDBJ databases">
        <title>Improved classification and identification of acetic acid bacteria using matrix-assisted laser desorption/ionization time-of-flight mass spectrometry; Gluconobacter nephelii and Gluconobacter uchimurae are later heterotypic synonyms of Gluconobacter japonicus and Gluconobacter oxydans, respectively.</title>
        <authorList>
            <person name="Li L."/>
            <person name="Cleenwerck I."/>
            <person name="De Vuyst L."/>
            <person name="Vandamme P."/>
        </authorList>
    </citation>
    <scope>NUCLEOTIDE SEQUENCE [LARGE SCALE GENOMIC DNA]</scope>
    <source>
        <strain evidence="2 3">LMG 1764</strain>
    </source>
</reference>
<comment type="caution">
    <text evidence="2">The sequence shown here is derived from an EMBL/GenBank/DDBJ whole genome shotgun (WGS) entry which is preliminary data.</text>
</comment>
<evidence type="ECO:0000256" key="1">
    <source>
        <dbReference type="SAM" id="MobiDB-lite"/>
    </source>
</evidence>
<feature type="compositionally biased region" description="Polar residues" evidence="1">
    <location>
        <begin position="1"/>
        <end position="13"/>
    </location>
</feature>